<keyword evidence="5" id="KW-0560">Oxidoreductase</keyword>
<dbReference type="RefSeq" id="WP_345068790.1">
    <property type="nucleotide sequence ID" value="NZ_BAABGR010000035.1"/>
</dbReference>
<keyword evidence="2" id="KW-0444">Lipid biosynthesis</keyword>
<dbReference type="SUPFAM" id="SSF56796">
    <property type="entry name" value="Dehydroquinate synthase-like"/>
    <property type="match status" value="1"/>
</dbReference>
<sequence length="451" mass="50850">MSKRVEEALKAARETEDLIIGKNVLTQVPELFQKYFKDKKAIIVADTTTYRVAGQEVFNHLQKAGIEQGEPFIFDDPNLYAEYSFVEQLSNHLKNTEAIALAVGSGTINDLTKLASHENNRQYMCIATAASMDGYTAFGASITFEGAKQTFNCPAPKVCVADIDILKDAPVEMTASGYSDLFAKVTAGADWILADELNVEKIDPQAWSIVQDGLHDALSAPQQLKNRDEEATRKLIEGLMLGGFAMQWSKSSRPASGAEHQFSHLWNMEHHTNNGENVSHGFQVAIGTLAITALYEHVLAHPFDQLDIDKCVEAWPSMKQLEAQATEFFKDTDFPTIGVQETAAKYVDKDQLREQLSILKNNWPKIKSRLEQQLISFKELQERLKLVGAPYEPEHIGVSREYLKNTFVRAQFIRRRFTVLDLIVRTNTVDYFLNKIFGKNQIWDLKPQLIS</sequence>
<name>A0ABP8R848_9SPHI</name>
<proteinExistence type="predicted"/>
<evidence type="ECO:0000256" key="3">
    <source>
        <dbReference type="ARBA" id="ARBA00022723"/>
    </source>
</evidence>
<evidence type="ECO:0000256" key="8">
    <source>
        <dbReference type="ARBA" id="ARBA00023209"/>
    </source>
</evidence>
<accession>A0ABP8R848</accession>
<keyword evidence="3" id="KW-0479">Metal-binding</keyword>
<evidence type="ECO:0000256" key="1">
    <source>
        <dbReference type="ARBA" id="ARBA00022490"/>
    </source>
</evidence>
<keyword evidence="8" id="KW-0594">Phospholipid biosynthesis</keyword>
<dbReference type="CDD" id="cd08175">
    <property type="entry name" value="G1PDH"/>
    <property type="match status" value="1"/>
</dbReference>
<evidence type="ECO:0000256" key="6">
    <source>
        <dbReference type="ARBA" id="ARBA00023027"/>
    </source>
</evidence>
<protein>
    <recommendedName>
        <fullName evidence="12">Glycerol-1-phosphate dehydrogenase [NAD(P)+]</fullName>
    </recommendedName>
</protein>
<evidence type="ECO:0000313" key="11">
    <source>
        <dbReference type="Proteomes" id="UP001500394"/>
    </source>
</evidence>
<dbReference type="PANTHER" id="PTHR43616">
    <property type="entry name" value="GLYCEROL DEHYDROGENASE"/>
    <property type="match status" value="1"/>
</dbReference>
<evidence type="ECO:0008006" key="12">
    <source>
        <dbReference type="Google" id="ProtNLM"/>
    </source>
</evidence>
<dbReference type="EMBL" id="BAABGR010000035">
    <property type="protein sequence ID" value="GAA4520160.1"/>
    <property type="molecule type" value="Genomic_DNA"/>
</dbReference>
<gene>
    <name evidence="10" type="ORF">GCM10023173_24210</name>
</gene>
<dbReference type="Pfam" id="PF13685">
    <property type="entry name" value="Fe-ADH_2"/>
    <property type="match status" value="1"/>
</dbReference>
<dbReference type="InterPro" id="IPR016205">
    <property type="entry name" value="Glycerol_DH"/>
</dbReference>
<dbReference type="InterPro" id="IPR032837">
    <property type="entry name" value="G1PDH"/>
</dbReference>
<comment type="caution">
    <text evidence="10">The sequence shown here is derived from an EMBL/GenBank/DDBJ whole genome shotgun (WGS) entry which is preliminary data.</text>
</comment>
<evidence type="ECO:0000256" key="5">
    <source>
        <dbReference type="ARBA" id="ARBA00023002"/>
    </source>
</evidence>
<dbReference type="Proteomes" id="UP001500394">
    <property type="component" value="Unassembled WGS sequence"/>
</dbReference>
<keyword evidence="4" id="KW-0521">NADP</keyword>
<keyword evidence="1" id="KW-0963">Cytoplasm</keyword>
<keyword evidence="6" id="KW-0520">NAD</keyword>
<evidence type="ECO:0000256" key="4">
    <source>
        <dbReference type="ARBA" id="ARBA00022857"/>
    </source>
</evidence>
<evidence type="ECO:0000313" key="10">
    <source>
        <dbReference type="EMBL" id="GAA4520160.1"/>
    </source>
</evidence>
<evidence type="ECO:0000256" key="2">
    <source>
        <dbReference type="ARBA" id="ARBA00022516"/>
    </source>
</evidence>
<dbReference type="Gene3D" id="1.20.1090.10">
    <property type="entry name" value="Dehydroquinate synthase-like - alpha domain"/>
    <property type="match status" value="1"/>
</dbReference>
<dbReference type="Gene3D" id="3.40.50.1970">
    <property type="match status" value="1"/>
</dbReference>
<keyword evidence="7" id="KW-0443">Lipid metabolism</keyword>
<keyword evidence="9" id="KW-1208">Phospholipid metabolism</keyword>
<reference evidence="11" key="1">
    <citation type="journal article" date="2019" name="Int. J. Syst. Evol. Microbiol.">
        <title>The Global Catalogue of Microorganisms (GCM) 10K type strain sequencing project: providing services to taxonomists for standard genome sequencing and annotation.</title>
        <authorList>
            <consortium name="The Broad Institute Genomics Platform"/>
            <consortium name="The Broad Institute Genome Sequencing Center for Infectious Disease"/>
            <person name="Wu L."/>
            <person name="Ma J."/>
        </authorList>
    </citation>
    <scope>NUCLEOTIDE SEQUENCE [LARGE SCALE GENOMIC DNA]</scope>
    <source>
        <strain evidence="11">JCM 17858</strain>
    </source>
</reference>
<organism evidence="10 11">
    <name type="scientific">Sphingobacterium thermophilum</name>
    <dbReference type="NCBI Taxonomy" id="768534"/>
    <lineage>
        <taxon>Bacteria</taxon>
        <taxon>Pseudomonadati</taxon>
        <taxon>Bacteroidota</taxon>
        <taxon>Sphingobacteriia</taxon>
        <taxon>Sphingobacteriales</taxon>
        <taxon>Sphingobacteriaceae</taxon>
        <taxon>Sphingobacterium</taxon>
    </lineage>
</organism>
<evidence type="ECO:0000256" key="9">
    <source>
        <dbReference type="ARBA" id="ARBA00023264"/>
    </source>
</evidence>
<keyword evidence="11" id="KW-1185">Reference proteome</keyword>
<evidence type="ECO:0000256" key="7">
    <source>
        <dbReference type="ARBA" id="ARBA00023098"/>
    </source>
</evidence>
<dbReference type="PANTHER" id="PTHR43616:SF5">
    <property type="entry name" value="GLYCEROL DEHYDROGENASE 1"/>
    <property type="match status" value="1"/>
</dbReference>